<reference evidence="2" key="1">
    <citation type="journal article" date="2023" name="G3 (Bethesda)">
        <title>A reference genome for the long-term kleptoplast-retaining sea slug Elysia crispata morphotype clarki.</title>
        <authorList>
            <person name="Eastman K.E."/>
            <person name="Pendleton A.L."/>
            <person name="Shaikh M.A."/>
            <person name="Suttiyut T."/>
            <person name="Ogas R."/>
            <person name="Tomko P."/>
            <person name="Gavelis G."/>
            <person name="Widhalm J.R."/>
            <person name="Wisecaver J.H."/>
        </authorList>
    </citation>
    <scope>NUCLEOTIDE SEQUENCE</scope>
    <source>
        <strain evidence="2">ECLA1</strain>
    </source>
</reference>
<dbReference type="AlphaFoldDB" id="A0AAE1DIN0"/>
<evidence type="ECO:0000313" key="3">
    <source>
        <dbReference type="Proteomes" id="UP001283361"/>
    </source>
</evidence>
<gene>
    <name evidence="2" type="ORF">RRG08_036405</name>
</gene>
<protein>
    <submittedName>
        <fullName evidence="2">Uncharacterized protein</fullName>
    </submittedName>
</protein>
<comment type="caution">
    <text evidence="2">The sequence shown here is derived from an EMBL/GenBank/DDBJ whole genome shotgun (WGS) entry which is preliminary data.</text>
</comment>
<feature type="chain" id="PRO_5041989974" evidence="1">
    <location>
        <begin position="26"/>
        <end position="506"/>
    </location>
</feature>
<dbReference type="Proteomes" id="UP001283361">
    <property type="component" value="Unassembled WGS sequence"/>
</dbReference>
<proteinExistence type="predicted"/>
<accession>A0AAE1DIN0</accession>
<keyword evidence="3" id="KW-1185">Reference proteome</keyword>
<name>A0AAE1DIN0_9GAST</name>
<evidence type="ECO:0000313" key="2">
    <source>
        <dbReference type="EMBL" id="KAK3770803.1"/>
    </source>
</evidence>
<sequence length="506" mass="56654">MLFSFVSRWILVTIFVCAKLGRSSGYGYSGSSDRARITKLEEKMDVLINEVSRLSDSNSANDEQIPQFEPMTLVSVERTPGPAGNIFTLNINNNVQELYYIVSAGDTNIDSGVQSGEGPASIIITCDEVCDSEATVDVLFTNRTKSFDVALQLNNTGARTAYQDWFTVPDLRVEHSGDLVYHTGRDVRVKISAPYGEERGFSDVHFTLSAGRLGSVYSLKLENRLVEESEQKRFVENQESLVTISTSEANVSGIFHMALAFRDPDVPLVKQIQVSRSLILRPSNHSGPYPDDFLSFPYSQPNPYSDTNGQFEFKNCEIGSNCTMSCSAIGKITSMQVNRRSEGEEDWEPVHISELIFDYSRTVEWTIHPTRESQDMVFQCIAFTDTNNASMFTEVVLYSREFYIDPNRSGIVVEADQTNPDVSHVTVNCTIVGRPARRDVYFELYFEGSRSRYASAQPVPISVGEGVASVTVDLDPSTNPLDRFVRAACYASSTLYRHDEYVMEWP</sequence>
<organism evidence="2 3">
    <name type="scientific">Elysia crispata</name>
    <name type="common">lettuce slug</name>
    <dbReference type="NCBI Taxonomy" id="231223"/>
    <lineage>
        <taxon>Eukaryota</taxon>
        <taxon>Metazoa</taxon>
        <taxon>Spiralia</taxon>
        <taxon>Lophotrochozoa</taxon>
        <taxon>Mollusca</taxon>
        <taxon>Gastropoda</taxon>
        <taxon>Heterobranchia</taxon>
        <taxon>Euthyneura</taxon>
        <taxon>Panpulmonata</taxon>
        <taxon>Sacoglossa</taxon>
        <taxon>Placobranchoidea</taxon>
        <taxon>Plakobranchidae</taxon>
        <taxon>Elysia</taxon>
    </lineage>
</organism>
<dbReference type="EMBL" id="JAWDGP010003786">
    <property type="protein sequence ID" value="KAK3770803.1"/>
    <property type="molecule type" value="Genomic_DNA"/>
</dbReference>
<evidence type="ECO:0000256" key="1">
    <source>
        <dbReference type="SAM" id="SignalP"/>
    </source>
</evidence>
<feature type="signal peptide" evidence="1">
    <location>
        <begin position="1"/>
        <end position="25"/>
    </location>
</feature>
<keyword evidence="1" id="KW-0732">Signal</keyword>